<keyword evidence="3" id="KW-1185">Reference proteome</keyword>
<evidence type="ECO:0000313" key="2">
    <source>
        <dbReference type="EMBL" id="EOA81201.1"/>
    </source>
</evidence>
<evidence type="ECO:0000256" key="1">
    <source>
        <dbReference type="SAM" id="MobiDB-lite"/>
    </source>
</evidence>
<dbReference type="AlphaFoldDB" id="R0I6U9"/>
<dbReference type="HOGENOM" id="CLU_1235707_0_0_1"/>
<name>R0I6U9_EXST2</name>
<dbReference type="EMBL" id="KB908877">
    <property type="protein sequence ID" value="EOA81201.1"/>
    <property type="molecule type" value="Genomic_DNA"/>
</dbReference>
<gene>
    <name evidence="2" type="ORF">SETTUDRAFT_36076</name>
</gene>
<dbReference type="Proteomes" id="UP000016935">
    <property type="component" value="Unassembled WGS sequence"/>
</dbReference>
<proteinExistence type="predicted"/>
<accession>R0I6U9</accession>
<dbReference type="GeneID" id="19404087"/>
<dbReference type="RefSeq" id="XP_008031281.1">
    <property type="nucleotide sequence ID" value="XM_008033090.1"/>
</dbReference>
<feature type="compositionally biased region" description="Polar residues" evidence="1">
    <location>
        <begin position="97"/>
        <end position="106"/>
    </location>
</feature>
<sequence length="224" mass="25415">MTEGRGVYKQNRTSIIGTGLDWHGIGYAPRDFWPADGCIHIGNGDGRFSVMADQSVLVYVVSKYVSLRRIRHDRRSCARAVSTDATKAWQHPKETDPTSTRTSQDSGRYYTPMVISSLTNPPRTTRIRHNYILHTTLLHPVPLHKHSKRIHTNTTACAMPSRFNLHDALPQTRCAGRGGRVRVPFEHGPPQHMRHDEGCCPFASQPNGPNERPCIYYNYVYMSM</sequence>
<reference evidence="2 3" key="1">
    <citation type="journal article" date="2012" name="PLoS Pathog.">
        <title>Diverse lifestyles and strategies of plant pathogenesis encoded in the genomes of eighteen Dothideomycetes fungi.</title>
        <authorList>
            <person name="Ohm R.A."/>
            <person name="Feau N."/>
            <person name="Henrissat B."/>
            <person name="Schoch C.L."/>
            <person name="Horwitz B.A."/>
            <person name="Barry K.W."/>
            <person name="Condon B.J."/>
            <person name="Copeland A.C."/>
            <person name="Dhillon B."/>
            <person name="Glaser F."/>
            <person name="Hesse C.N."/>
            <person name="Kosti I."/>
            <person name="LaButti K."/>
            <person name="Lindquist E.A."/>
            <person name="Lucas S."/>
            <person name="Salamov A.A."/>
            <person name="Bradshaw R.E."/>
            <person name="Ciuffetti L."/>
            <person name="Hamelin R.C."/>
            <person name="Kema G.H.J."/>
            <person name="Lawrence C."/>
            <person name="Scott J.A."/>
            <person name="Spatafora J.W."/>
            <person name="Turgeon B.G."/>
            <person name="de Wit P.J.G.M."/>
            <person name="Zhong S."/>
            <person name="Goodwin S.B."/>
            <person name="Grigoriev I.V."/>
        </authorList>
    </citation>
    <scope>NUCLEOTIDE SEQUENCE [LARGE SCALE GENOMIC DNA]</scope>
    <source>
        <strain evidence="3">28A</strain>
    </source>
</reference>
<evidence type="ECO:0000313" key="3">
    <source>
        <dbReference type="Proteomes" id="UP000016935"/>
    </source>
</evidence>
<feature type="region of interest" description="Disordered" evidence="1">
    <location>
        <begin position="81"/>
        <end position="107"/>
    </location>
</feature>
<organism evidence="2 3">
    <name type="scientific">Exserohilum turcicum (strain 28A)</name>
    <name type="common">Northern leaf blight fungus</name>
    <name type="synonym">Setosphaeria turcica</name>
    <dbReference type="NCBI Taxonomy" id="671987"/>
    <lineage>
        <taxon>Eukaryota</taxon>
        <taxon>Fungi</taxon>
        <taxon>Dikarya</taxon>
        <taxon>Ascomycota</taxon>
        <taxon>Pezizomycotina</taxon>
        <taxon>Dothideomycetes</taxon>
        <taxon>Pleosporomycetidae</taxon>
        <taxon>Pleosporales</taxon>
        <taxon>Pleosporineae</taxon>
        <taxon>Pleosporaceae</taxon>
        <taxon>Exserohilum</taxon>
    </lineage>
</organism>
<protein>
    <submittedName>
        <fullName evidence="2">Uncharacterized protein</fullName>
    </submittedName>
</protein>
<reference evidence="2 3" key="2">
    <citation type="journal article" date="2013" name="PLoS Genet.">
        <title>Comparative genome structure, secondary metabolite, and effector coding capacity across Cochliobolus pathogens.</title>
        <authorList>
            <person name="Condon B.J."/>
            <person name="Leng Y."/>
            <person name="Wu D."/>
            <person name="Bushley K.E."/>
            <person name="Ohm R.A."/>
            <person name="Otillar R."/>
            <person name="Martin J."/>
            <person name="Schackwitz W."/>
            <person name="Grimwood J."/>
            <person name="MohdZainudin N."/>
            <person name="Xue C."/>
            <person name="Wang R."/>
            <person name="Manning V.A."/>
            <person name="Dhillon B."/>
            <person name="Tu Z.J."/>
            <person name="Steffenson B.J."/>
            <person name="Salamov A."/>
            <person name="Sun H."/>
            <person name="Lowry S."/>
            <person name="LaButti K."/>
            <person name="Han J."/>
            <person name="Copeland A."/>
            <person name="Lindquist E."/>
            <person name="Barry K."/>
            <person name="Schmutz J."/>
            <person name="Baker S.E."/>
            <person name="Ciuffetti L.M."/>
            <person name="Grigoriev I.V."/>
            <person name="Zhong S."/>
            <person name="Turgeon B.G."/>
        </authorList>
    </citation>
    <scope>NUCLEOTIDE SEQUENCE [LARGE SCALE GENOMIC DNA]</scope>
    <source>
        <strain evidence="3">28A</strain>
    </source>
</reference>